<dbReference type="AlphaFoldDB" id="A0A158FTW2"/>
<reference evidence="1" key="1">
    <citation type="submission" date="2016-01" db="EMBL/GenBank/DDBJ databases">
        <authorList>
            <person name="Peeters C."/>
        </authorList>
    </citation>
    <scope>NUCLEOTIDE SEQUENCE [LARGE SCALE GENOMIC DNA]</scope>
    <source>
        <strain evidence="1">LMG 22940</strain>
    </source>
</reference>
<proteinExistence type="predicted"/>
<evidence type="ECO:0000313" key="2">
    <source>
        <dbReference type="Proteomes" id="UP000054770"/>
    </source>
</evidence>
<sequence>MGTWCPKTSVVVTSCTEQEPASDTLAHFGD</sequence>
<dbReference type="EMBL" id="FCON02000007">
    <property type="protein sequence ID" value="SAL23255.1"/>
    <property type="molecule type" value="Genomic_DNA"/>
</dbReference>
<name>A0A158FTW2_9BURK</name>
<dbReference type="Proteomes" id="UP000054770">
    <property type="component" value="Unassembled WGS sequence"/>
</dbReference>
<comment type="caution">
    <text evidence="1">The sequence shown here is derived from an EMBL/GenBank/DDBJ whole genome shotgun (WGS) entry which is preliminary data.</text>
</comment>
<gene>
    <name evidence="1" type="ORF">AWB68_00953</name>
</gene>
<organism evidence="1 2">
    <name type="scientific">Caballeronia choica</name>
    <dbReference type="NCBI Taxonomy" id="326476"/>
    <lineage>
        <taxon>Bacteria</taxon>
        <taxon>Pseudomonadati</taxon>
        <taxon>Pseudomonadota</taxon>
        <taxon>Betaproteobacteria</taxon>
        <taxon>Burkholderiales</taxon>
        <taxon>Burkholderiaceae</taxon>
        <taxon>Caballeronia</taxon>
    </lineage>
</organism>
<keyword evidence="2" id="KW-1185">Reference proteome</keyword>
<accession>A0A158FTW2</accession>
<protein>
    <submittedName>
        <fullName evidence="1">Uncharacterized protein</fullName>
    </submittedName>
</protein>
<evidence type="ECO:0000313" key="1">
    <source>
        <dbReference type="EMBL" id="SAL23255.1"/>
    </source>
</evidence>